<keyword evidence="2" id="KW-1185">Reference proteome</keyword>
<dbReference type="Proteomes" id="UP000326979">
    <property type="component" value="Unassembled WGS sequence"/>
</dbReference>
<dbReference type="EMBL" id="VJZE01000185">
    <property type="protein sequence ID" value="MPY42925.1"/>
    <property type="molecule type" value="Genomic_DNA"/>
</dbReference>
<gene>
    <name evidence="1" type="ORF">FNH04_24360</name>
</gene>
<dbReference type="InterPro" id="IPR036420">
    <property type="entry name" value="BRCT_dom_sf"/>
</dbReference>
<evidence type="ECO:0000313" key="2">
    <source>
        <dbReference type="Proteomes" id="UP000326979"/>
    </source>
</evidence>
<dbReference type="Gene3D" id="3.40.50.10190">
    <property type="entry name" value="BRCT domain"/>
    <property type="match status" value="1"/>
</dbReference>
<protein>
    <submittedName>
        <fullName evidence="1">Uncharacterized protein</fullName>
    </submittedName>
</protein>
<comment type="caution">
    <text evidence="1">The sequence shown here is derived from an EMBL/GenBank/DDBJ whole genome shotgun (WGS) entry which is preliminary data.</text>
</comment>
<proteinExistence type="predicted"/>
<organism evidence="1 2">
    <name type="scientific">Streptomyces phyllanthi</name>
    <dbReference type="NCBI Taxonomy" id="1803180"/>
    <lineage>
        <taxon>Bacteria</taxon>
        <taxon>Bacillati</taxon>
        <taxon>Actinomycetota</taxon>
        <taxon>Actinomycetes</taxon>
        <taxon>Kitasatosporales</taxon>
        <taxon>Streptomycetaceae</taxon>
        <taxon>Streptomyces</taxon>
    </lineage>
</organism>
<reference evidence="1 2" key="1">
    <citation type="submission" date="2019-07" db="EMBL/GenBank/DDBJ databases">
        <title>New species of Amycolatopsis and Streptomyces.</title>
        <authorList>
            <person name="Duangmal K."/>
            <person name="Teo W.F.A."/>
            <person name="Lipun K."/>
        </authorList>
    </citation>
    <scope>NUCLEOTIDE SEQUENCE [LARGE SCALE GENOMIC DNA]</scope>
    <source>
        <strain evidence="1 2">TISTR 2346</strain>
    </source>
</reference>
<dbReference type="AlphaFoldDB" id="A0A5N8W9W7"/>
<dbReference type="RefSeq" id="WP_194236799.1">
    <property type="nucleotide sequence ID" value="NZ_VJZE01000185.1"/>
</dbReference>
<accession>A0A5N8W9W7</accession>
<sequence>MTRRGCEGWVHGLKGQTICFTGKIVLDGERMVRAECARRARQRGATTKTDFSGGISLVVHGDLTGKQVSDQRRNYSDTLVAAERERELGHHVHVVDGAGFGELIHGLSARCLELRRPRRGGGPVVVPASATYDVLGAPLTARKVTQHGARELTVDLDALDEGTAAHESTIGALIEHLAHRHVEVHTFTRNSPRFDAGWAVGKELFVAEVKSLTGTSQDQQIRLGIGQVLDYAHQLRSMASGWSIRPVLVLEKQPADDRWTSLAEAIGIQLTWAPGFQGV</sequence>
<evidence type="ECO:0000313" key="1">
    <source>
        <dbReference type="EMBL" id="MPY42925.1"/>
    </source>
</evidence>
<name>A0A5N8W9W7_9ACTN</name>